<evidence type="ECO:0000259" key="5">
    <source>
        <dbReference type="Pfam" id="PF00174"/>
    </source>
</evidence>
<dbReference type="InterPro" id="IPR000572">
    <property type="entry name" value="OxRdtase_Mopterin-bd_dom"/>
</dbReference>
<reference evidence="7 8" key="1">
    <citation type="submission" date="2023-04" db="EMBL/GenBank/DDBJ databases">
        <title>Genome of Basidiobolus ranarum AG-B5.</title>
        <authorList>
            <person name="Stajich J.E."/>
            <person name="Carter-House D."/>
            <person name="Gryganskyi A."/>
        </authorList>
    </citation>
    <scope>NUCLEOTIDE SEQUENCE [LARGE SCALE GENOMIC DNA]</scope>
    <source>
        <strain evidence="7 8">AG-B5</strain>
    </source>
</reference>
<dbReference type="InterPro" id="IPR036374">
    <property type="entry name" value="OxRdtase_Mopterin-bd_sf"/>
</dbReference>
<dbReference type="SUPFAM" id="SSF81296">
    <property type="entry name" value="E set domains"/>
    <property type="match status" value="1"/>
</dbReference>
<keyword evidence="3" id="KW-0479">Metal-binding</keyword>
<sequence length="394" mass="43999">MLTGDFTQSNNIPEKFDYSNEPVRSSELIVQKDQPFNAEPALNSLIQHYVTPTDVFFKRNHGPIPLIEHDSYTFQVDGIVEKPLIVDLNTLKQNFKKHEVVAVIQCAGNRRDGLAKVKKVKGVIWGPGTVGNAVWAGARLCDVLRAAGVSMDLSNPIVSQLHVSFEAYGKSEEDTCYGSSIPLEMAINPANDVLLAYEMNGCELTRDHGFPCRVIVPGVIGARSVKYLRKITIQNEESQSFYQKMDYKVLPPYVNEDNANEWWDKMAALQEMIIQSVICEPCSGQVLPPGPVTIRGYALCGGGKGVDRVDVSVDNGQTWLETTKYQAATRSKYYAWCLWTTTVDSIPDGGKIICRAFDTCGNTQPEFPIWNFRGVMNNSWFVVENLRQQSNTKL</sequence>
<gene>
    <name evidence="7" type="ORF">K7432_004180</name>
</gene>
<evidence type="ECO:0000256" key="1">
    <source>
        <dbReference type="ARBA" id="ARBA00001924"/>
    </source>
</evidence>
<dbReference type="Proteomes" id="UP001479436">
    <property type="component" value="Unassembled WGS sequence"/>
</dbReference>
<evidence type="ECO:0000256" key="4">
    <source>
        <dbReference type="ARBA" id="ARBA00023002"/>
    </source>
</evidence>
<dbReference type="Gene3D" id="2.60.40.650">
    <property type="match status" value="1"/>
</dbReference>
<evidence type="ECO:0008006" key="9">
    <source>
        <dbReference type="Google" id="ProtNLM"/>
    </source>
</evidence>
<feature type="domain" description="Moybdenum cofactor oxidoreductase dimerisation" evidence="6">
    <location>
        <begin position="268"/>
        <end position="383"/>
    </location>
</feature>
<evidence type="ECO:0000313" key="7">
    <source>
        <dbReference type="EMBL" id="KAK9766613.1"/>
    </source>
</evidence>
<dbReference type="InterPro" id="IPR005066">
    <property type="entry name" value="MoCF_OxRdtse_dimer"/>
</dbReference>
<dbReference type="Pfam" id="PF03404">
    <property type="entry name" value="Mo-co_dimer"/>
    <property type="match status" value="1"/>
</dbReference>
<evidence type="ECO:0000313" key="8">
    <source>
        <dbReference type="Proteomes" id="UP001479436"/>
    </source>
</evidence>
<feature type="domain" description="Oxidoreductase molybdopterin-binding" evidence="5">
    <location>
        <begin position="61"/>
        <end position="242"/>
    </location>
</feature>
<dbReference type="InterPro" id="IPR008335">
    <property type="entry name" value="Mopterin_OxRdtase_euk"/>
</dbReference>
<dbReference type="SUPFAM" id="SSF56524">
    <property type="entry name" value="Oxidoreductase molybdopterin-binding domain"/>
    <property type="match status" value="1"/>
</dbReference>
<dbReference type="InterPro" id="IPR014756">
    <property type="entry name" value="Ig_E-set"/>
</dbReference>
<dbReference type="PANTHER" id="PTHR19372:SF7">
    <property type="entry name" value="SULFITE OXIDASE, MITOCHONDRIAL"/>
    <property type="match status" value="1"/>
</dbReference>
<accession>A0ABR2WYM1</accession>
<evidence type="ECO:0000259" key="6">
    <source>
        <dbReference type="Pfam" id="PF03404"/>
    </source>
</evidence>
<proteinExistence type="predicted"/>
<comment type="cofactor">
    <cofactor evidence="1">
        <name>Mo-molybdopterin</name>
        <dbReference type="ChEBI" id="CHEBI:71302"/>
    </cofactor>
</comment>
<keyword evidence="4" id="KW-0560">Oxidoreductase</keyword>
<evidence type="ECO:0000256" key="3">
    <source>
        <dbReference type="ARBA" id="ARBA00022723"/>
    </source>
</evidence>
<dbReference type="PANTHER" id="PTHR19372">
    <property type="entry name" value="SULFITE REDUCTASE"/>
    <property type="match status" value="1"/>
</dbReference>
<comment type="caution">
    <text evidence="7">The sequence shown here is derived from an EMBL/GenBank/DDBJ whole genome shotgun (WGS) entry which is preliminary data.</text>
</comment>
<keyword evidence="8" id="KW-1185">Reference proteome</keyword>
<keyword evidence="2" id="KW-0500">Molybdenum</keyword>
<protein>
    <recommendedName>
        <fullName evidence="9">Sulfite oxidase</fullName>
    </recommendedName>
</protein>
<organism evidence="7 8">
    <name type="scientific">Basidiobolus ranarum</name>
    <dbReference type="NCBI Taxonomy" id="34480"/>
    <lineage>
        <taxon>Eukaryota</taxon>
        <taxon>Fungi</taxon>
        <taxon>Fungi incertae sedis</taxon>
        <taxon>Zoopagomycota</taxon>
        <taxon>Entomophthoromycotina</taxon>
        <taxon>Basidiobolomycetes</taxon>
        <taxon>Basidiobolales</taxon>
        <taxon>Basidiobolaceae</taxon>
        <taxon>Basidiobolus</taxon>
    </lineage>
</organism>
<dbReference type="Pfam" id="PF00174">
    <property type="entry name" value="Oxidored_molyb"/>
    <property type="match status" value="1"/>
</dbReference>
<dbReference type="PRINTS" id="PR00407">
    <property type="entry name" value="EUMOPTERIN"/>
</dbReference>
<name>A0ABR2WYM1_9FUNG</name>
<dbReference type="EMBL" id="JASJQH010000140">
    <property type="protein sequence ID" value="KAK9766613.1"/>
    <property type="molecule type" value="Genomic_DNA"/>
</dbReference>
<dbReference type="Gene3D" id="3.90.420.10">
    <property type="entry name" value="Oxidoreductase, molybdopterin-binding domain"/>
    <property type="match status" value="1"/>
</dbReference>
<evidence type="ECO:0000256" key="2">
    <source>
        <dbReference type="ARBA" id="ARBA00022505"/>
    </source>
</evidence>